<sequence>MTLQEAFESIRDQLIEVPGLNWEADAFRIRLRGELNDPFSTFTPMTAAITIDDSYRAGKEWMISPHYSLNSNDTHYSTAKGMIKRLNSIMEKAKVLLIADDVKRQAAAKERNNSLDKLKPYIDEYGEIFDVDAHGGVFLRYEGFSGVVDLKNETFDMSSGTWTSNWVPLHMAIPFMKEVAVFRLLE</sequence>
<organism evidence="1 2">
    <name type="scientific">Vibrio phage VBP32</name>
    <dbReference type="NCBI Taxonomy" id="754072"/>
    <lineage>
        <taxon>Viruses</taxon>
        <taxon>Duplodnaviria</taxon>
        <taxon>Heunggongvirae</taxon>
        <taxon>Uroviricota</taxon>
        <taxon>Caudoviricetes</taxon>
        <taxon>Schitoviridae</taxon>
        <taxon>Fuhrmanvirinae</taxon>
        <taxon>Stoningtonvirus</taxon>
        <taxon>Stoningtonvirus VBP47</taxon>
    </lineage>
</organism>
<protein>
    <submittedName>
        <fullName evidence="1">Uncharacterized protein</fullName>
    </submittedName>
</protein>
<proteinExistence type="predicted"/>
<dbReference type="Proteomes" id="UP000201725">
    <property type="component" value="Segment"/>
</dbReference>
<evidence type="ECO:0000313" key="1">
    <source>
        <dbReference type="EMBL" id="AGH57233.1"/>
    </source>
</evidence>
<evidence type="ECO:0000313" key="2">
    <source>
        <dbReference type="Proteomes" id="UP000201725"/>
    </source>
</evidence>
<dbReference type="KEGG" id="vg:15013227"/>
<dbReference type="EMBL" id="HQ634196">
    <property type="protein sequence ID" value="AGH57233.1"/>
    <property type="molecule type" value="Genomic_DNA"/>
</dbReference>
<dbReference type="RefSeq" id="YP_007676584.1">
    <property type="nucleotide sequence ID" value="NC_020868.1"/>
</dbReference>
<name>M4SMM5_9CAUD</name>
<accession>M4SMM5</accession>
<gene>
    <name evidence="1" type="ORF">VPMG_00094</name>
</gene>
<reference evidence="1 2" key="1">
    <citation type="submission" date="2010-11" db="EMBL/GenBank/DDBJ databases">
        <title>The Genome Sequence of Vibrio phage VBP32.</title>
        <authorList>
            <consortium name="The Broad Institute Genome Sequencing Platform"/>
            <person name="Henn M.R."/>
            <person name="Wharam S."/>
            <person name="Gilg I."/>
            <person name="Martinez Martinez J."/>
            <person name="Wilson W."/>
            <person name="Levin J."/>
            <person name="Malboeuf C."/>
            <person name="Casali M."/>
            <person name="Russ C."/>
            <person name="Lennon N."/>
            <person name="Chapman S.B."/>
            <person name="Erlich R."/>
            <person name="Young S.K."/>
            <person name="Yandava C."/>
            <person name="Zeng Q."/>
            <person name="Fitzgerald M.F."/>
            <person name="Alvarado L."/>
            <person name="Anderson S."/>
            <person name="Berlin A."/>
            <person name="Chen Z."/>
            <person name="Freedman E."/>
            <person name="Gellesch M."/>
            <person name="Goldberg J."/>
            <person name="Green L."/>
            <person name="Griggs A."/>
            <person name="Gujja S."/>
            <person name="Heilman E."/>
            <person name="Heiman D."/>
            <person name="Hollinger A."/>
            <person name="Howarth C."/>
            <person name="Larson L."/>
            <person name="Mehta T."/>
            <person name="Neiman D."/>
            <person name="Pearson M."/>
            <person name="Roberts A."/>
            <person name="Ryan E."/>
            <person name="Saif S."/>
            <person name="Shea T."/>
            <person name="Shenoy N."/>
            <person name="Sisk P."/>
            <person name="Stolte C."/>
            <person name="Sykes S."/>
            <person name="White J."/>
            <person name="Haas B."/>
            <person name="Nusbaum C."/>
            <person name="Birren B."/>
        </authorList>
    </citation>
    <scope>NUCLEOTIDE SEQUENCE [LARGE SCALE GENOMIC DNA]</scope>
    <source>
        <strain evidence="1 2">VBP32</strain>
    </source>
</reference>
<dbReference type="GeneID" id="15013227"/>